<comment type="caution">
    <text evidence="4">The sequence shown here is derived from an EMBL/GenBank/DDBJ whole genome shotgun (WGS) entry which is preliminary data.</text>
</comment>
<comment type="subcellular location">
    <subcellularLocation>
        <location evidence="1">Membrane</location>
    </subcellularLocation>
</comment>
<evidence type="ECO:0000256" key="1">
    <source>
        <dbReference type="ARBA" id="ARBA00004370"/>
    </source>
</evidence>
<dbReference type="InterPro" id="IPR050515">
    <property type="entry name" value="Beta-lactam/transpept"/>
</dbReference>
<dbReference type="PANTHER" id="PTHR30627">
    <property type="entry name" value="PEPTIDOGLYCAN D,D-TRANSPEPTIDASE"/>
    <property type="match status" value="1"/>
</dbReference>
<dbReference type="EMBL" id="BKCJ011888732">
    <property type="protein sequence ID" value="GFD61247.1"/>
    <property type="molecule type" value="Genomic_DNA"/>
</dbReference>
<dbReference type="Gene3D" id="3.90.1310.10">
    <property type="entry name" value="Penicillin-binding protein 2a (Domain 2)"/>
    <property type="match status" value="1"/>
</dbReference>
<gene>
    <name evidence="4" type="ORF">Tci_933216</name>
</gene>
<accession>A0A699XNJ0</accession>
<proteinExistence type="predicted"/>
<feature type="non-terminal residue" evidence="4">
    <location>
        <position position="74"/>
    </location>
</feature>
<keyword evidence="3" id="KW-1133">Transmembrane helix</keyword>
<dbReference type="GO" id="GO:0071555">
    <property type="term" value="P:cell wall organization"/>
    <property type="evidence" value="ECO:0007669"/>
    <property type="project" value="TreeGrafter"/>
</dbReference>
<evidence type="ECO:0000256" key="2">
    <source>
        <dbReference type="ARBA" id="ARBA00023136"/>
    </source>
</evidence>
<feature type="transmembrane region" description="Helical" evidence="3">
    <location>
        <begin position="12"/>
        <end position="32"/>
    </location>
</feature>
<evidence type="ECO:0008006" key="5">
    <source>
        <dbReference type="Google" id="ProtNLM"/>
    </source>
</evidence>
<dbReference type="AlphaFoldDB" id="A0A699XNJ0"/>
<organism evidence="4">
    <name type="scientific">Tanacetum cinerariifolium</name>
    <name type="common">Dalmatian daisy</name>
    <name type="synonym">Chrysanthemum cinerariifolium</name>
    <dbReference type="NCBI Taxonomy" id="118510"/>
    <lineage>
        <taxon>Eukaryota</taxon>
        <taxon>Viridiplantae</taxon>
        <taxon>Streptophyta</taxon>
        <taxon>Embryophyta</taxon>
        <taxon>Tracheophyta</taxon>
        <taxon>Spermatophyta</taxon>
        <taxon>Magnoliopsida</taxon>
        <taxon>eudicotyledons</taxon>
        <taxon>Gunneridae</taxon>
        <taxon>Pentapetalae</taxon>
        <taxon>asterids</taxon>
        <taxon>campanulids</taxon>
        <taxon>Asterales</taxon>
        <taxon>Asteraceae</taxon>
        <taxon>Asteroideae</taxon>
        <taxon>Anthemideae</taxon>
        <taxon>Anthemidinae</taxon>
        <taxon>Tanacetum</taxon>
    </lineage>
</organism>
<keyword evidence="3" id="KW-0812">Transmembrane</keyword>
<dbReference type="InterPro" id="IPR036138">
    <property type="entry name" value="PBP_dimer_sf"/>
</dbReference>
<evidence type="ECO:0000313" key="4">
    <source>
        <dbReference type="EMBL" id="GFD61247.1"/>
    </source>
</evidence>
<dbReference type="PANTHER" id="PTHR30627:SF1">
    <property type="entry name" value="PEPTIDOGLYCAN D,D-TRANSPEPTIDASE FTSI"/>
    <property type="match status" value="1"/>
</dbReference>
<name>A0A699XNJ0_TANCI</name>
<dbReference type="GO" id="GO:0008658">
    <property type="term" value="F:penicillin binding"/>
    <property type="evidence" value="ECO:0007669"/>
    <property type="project" value="InterPro"/>
</dbReference>
<sequence>MMKLEGALYPWRFRVVVGLLSIMVLAISYRIVDLQVIDHRFLIEQGDARSLRTVSIPAHRGLITDRNGEPLAVS</sequence>
<dbReference type="GO" id="GO:0005886">
    <property type="term" value="C:plasma membrane"/>
    <property type="evidence" value="ECO:0007669"/>
    <property type="project" value="TreeGrafter"/>
</dbReference>
<evidence type="ECO:0000256" key="3">
    <source>
        <dbReference type="SAM" id="Phobius"/>
    </source>
</evidence>
<dbReference type="SUPFAM" id="SSF56519">
    <property type="entry name" value="Penicillin binding protein dimerisation domain"/>
    <property type="match status" value="1"/>
</dbReference>
<keyword evidence="2 3" id="KW-0472">Membrane</keyword>
<reference evidence="4" key="1">
    <citation type="journal article" date="2019" name="Sci. Rep.">
        <title>Draft genome of Tanacetum cinerariifolium, the natural source of mosquito coil.</title>
        <authorList>
            <person name="Yamashiro T."/>
            <person name="Shiraishi A."/>
            <person name="Satake H."/>
            <person name="Nakayama K."/>
        </authorList>
    </citation>
    <scope>NUCLEOTIDE SEQUENCE</scope>
</reference>
<protein>
    <recommendedName>
        <fullName evidence="5">Penicillin-binding protein 2</fullName>
    </recommendedName>
</protein>